<protein>
    <submittedName>
        <fullName evidence="3">Peroxiredoxin</fullName>
    </submittedName>
</protein>
<dbReference type="GO" id="GO:0016491">
    <property type="term" value="F:oxidoreductase activity"/>
    <property type="evidence" value="ECO:0007669"/>
    <property type="project" value="InterPro"/>
</dbReference>
<name>A0A1M6NSJ6_9CLOT</name>
<dbReference type="AlphaFoldDB" id="A0A1M6NSJ6"/>
<feature type="region of interest" description="Disordered" evidence="1">
    <location>
        <begin position="33"/>
        <end position="75"/>
    </location>
</feature>
<dbReference type="InterPro" id="IPR036249">
    <property type="entry name" value="Thioredoxin-like_sf"/>
</dbReference>
<dbReference type="Proteomes" id="UP000184080">
    <property type="component" value="Unassembled WGS sequence"/>
</dbReference>
<dbReference type="PANTHER" id="PTHR42852:SF13">
    <property type="entry name" value="PROTEIN DIPZ"/>
    <property type="match status" value="1"/>
</dbReference>
<dbReference type="InterPro" id="IPR017937">
    <property type="entry name" value="Thioredoxin_CS"/>
</dbReference>
<dbReference type="EMBL" id="FQZO01000012">
    <property type="protein sequence ID" value="SHJ98727.1"/>
    <property type="molecule type" value="Genomic_DNA"/>
</dbReference>
<evidence type="ECO:0000259" key="2">
    <source>
        <dbReference type="PROSITE" id="PS51352"/>
    </source>
</evidence>
<feature type="domain" description="Thioredoxin" evidence="2">
    <location>
        <begin position="71"/>
        <end position="208"/>
    </location>
</feature>
<dbReference type="InterPro" id="IPR013766">
    <property type="entry name" value="Thioredoxin_domain"/>
</dbReference>
<reference evidence="3 4" key="1">
    <citation type="submission" date="2016-11" db="EMBL/GenBank/DDBJ databases">
        <authorList>
            <person name="Jaros S."/>
            <person name="Januszkiewicz K."/>
            <person name="Wedrychowicz H."/>
        </authorList>
    </citation>
    <scope>NUCLEOTIDE SEQUENCE [LARGE SCALE GENOMIC DNA]</scope>
    <source>
        <strain evidence="3 4">DSM 21864</strain>
    </source>
</reference>
<evidence type="ECO:0000313" key="3">
    <source>
        <dbReference type="EMBL" id="SHJ98727.1"/>
    </source>
</evidence>
<dbReference type="OrthoDB" id="9809733at2"/>
<dbReference type="CDD" id="cd02966">
    <property type="entry name" value="TlpA_like_family"/>
    <property type="match status" value="1"/>
</dbReference>
<proteinExistence type="predicted"/>
<dbReference type="Pfam" id="PF00578">
    <property type="entry name" value="AhpC-TSA"/>
    <property type="match status" value="1"/>
</dbReference>
<accession>A0A1M6NSJ6</accession>
<gene>
    <name evidence="3" type="ORF">SAMN05444401_0310</name>
</gene>
<dbReference type="InterPro" id="IPR000866">
    <property type="entry name" value="AhpC/TSA"/>
</dbReference>
<dbReference type="STRING" id="1121298.SAMN05444401_0310"/>
<sequence>MKKIVIWIAIVVIIGAAGFTVYNYNNNLAKEKAQKEKLAQEKKAEEEKKSEEEKKKTEEEKKTAEETKDKEEEKVPAPDFKLKDLKGNEVSLSDYKGKKVFLNFWASWCPPCRAEMPDMEKLYQETKDTDLVILAVNLGEDRATASKFVKDNKLNFSILLDDTTAISMKYNVASIPTSYFIDKEGNVSSRSIGMMTLDQMKENIDAIK</sequence>
<dbReference type="PROSITE" id="PS00194">
    <property type="entry name" value="THIOREDOXIN_1"/>
    <property type="match status" value="1"/>
</dbReference>
<organism evidence="3 4">
    <name type="scientific">Clostridium amylolyticum</name>
    <dbReference type="NCBI Taxonomy" id="1121298"/>
    <lineage>
        <taxon>Bacteria</taxon>
        <taxon>Bacillati</taxon>
        <taxon>Bacillota</taxon>
        <taxon>Clostridia</taxon>
        <taxon>Eubacteriales</taxon>
        <taxon>Clostridiaceae</taxon>
        <taxon>Clostridium</taxon>
    </lineage>
</organism>
<evidence type="ECO:0000256" key="1">
    <source>
        <dbReference type="SAM" id="MobiDB-lite"/>
    </source>
</evidence>
<evidence type="ECO:0000313" key="4">
    <source>
        <dbReference type="Proteomes" id="UP000184080"/>
    </source>
</evidence>
<dbReference type="RefSeq" id="WP_073012315.1">
    <property type="nucleotide sequence ID" value="NZ_FQZO01000012.1"/>
</dbReference>
<keyword evidence="4" id="KW-1185">Reference proteome</keyword>
<dbReference type="Gene3D" id="3.40.30.10">
    <property type="entry name" value="Glutaredoxin"/>
    <property type="match status" value="1"/>
</dbReference>
<dbReference type="InterPro" id="IPR050553">
    <property type="entry name" value="Thioredoxin_ResA/DsbE_sf"/>
</dbReference>
<dbReference type="PANTHER" id="PTHR42852">
    <property type="entry name" value="THIOL:DISULFIDE INTERCHANGE PROTEIN DSBE"/>
    <property type="match status" value="1"/>
</dbReference>
<dbReference type="SUPFAM" id="SSF52833">
    <property type="entry name" value="Thioredoxin-like"/>
    <property type="match status" value="1"/>
</dbReference>
<dbReference type="PROSITE" id="PS51352">
    <property type="entry name" value="THIOREDOXIN_2"/>
    <property type="match status" value="1"/>
</dbReference>
<dbReference type="GO" id="GO:0016209">
    <property type="term" value="F:antioxidant activity"/>
    <property type="evidence" value="ECO:0007669"/>
    <property type="project" value="InterPro"/>
</dbReference>